<reference evidence="2" key="1">
    <citation type="submission" date="2016-10" db="EMBL/GenBank/DDBJ databases">
        <authorList>
            <person name="Varghese N."/>
            <person name="Submissions S."/>
        </authorList>
    </citation>
    <scope>NUCLEOTIDE SEQUENCE [LARGE SCALE GENOMIC DNA]</scope>
    <source>
        <strain evidence="2">DSM 23422</strain>
    </source>
</reference>
<accession>A0A1I6UKD6</accession>
<protein>
    <submittedName>
        <fullName evidence="1">Uncharacterized protein</fullName>
    </submittedName>
</protein>
<sequence>MYNSTIFLTRKSLRPSVVLPFHLVWFGRLSKKQGAIALQKGLIVVLRSSSKSERSGRTVQMTKRGRRGIEDILGSEESNIPRVFAHLLSKSGHVTEDQFYIYANAPLLESWRHKKNEE</sequence>
<dbReference type="EMBL" id="FPAJ01000004">
    <property type="protein sequence ID" value="SFT01912.1"/>
    <property type="molecule type" value="Genomic_DNA"/>
</dbReference>
<dbReference type="Proteomes" id="UP000199239">
    <property type="component" value="Unassembled WGS sequence"/>
</dbReference>
<evidence type="ECO:0000313" key="1">
    <source>
        <dbReference type="EMBL" id="SFT01912.1"/>
    </source>
</evidence>
<proteinExistence type="predicted"/>
<dbReference type="STRING" id="394264.SAMN04488040_2797"/>
<gene>
    <name evidence="1" type="ORF">SAMN04488040_2797</name>
</gene>
<name>A0A1I6UKD6_9RHOB</name>
<keyword evidence="2" id="KW-1185">Reference proteome</keyword>
<evidence type="ECO:0000313" key="2">
    <source>
        <dbReference type="Proteomes" id="UP000199239"/>
    </source>
</evidence>
<organism evidence="1 2">
    <name type="scientific">Sulfitobacter marinus</name>
    <dbReference type="NCBI Taxonomy" id="394264"/>
    <lineage>
        <taxon>Bacteria</taxon>
        <taxon>Pseudomonadati</taxon>
        <taxon>Pseudomonadota</taxon>
        <taxon>Alphaproteobacteria</taxon>
        <taxon>Rhodobacterales</taxon>
        <taxon>Roseobacteraceae</taxon>
        <taxon>Sulfitobacter</taxon>
    </lineage>
</organism>
<dbReference type="AlphaFoldDB" id="A0A1I6UKD6"/>